<protein>
    <recommendedName>
        <fullName evidence="2">SWIB domain-containing protein</fullName>
    </recommendedName>
</protein>
<name>A0A9E7F6P5_9LILI</name>
<evidence type="ECO:0000256" key="1">
    <source>
        <dbReference type="SAM" id="MobiDB-lite"/>
    </source>
</evidence>
<dbReference type="Pfam" id="PF08766">
    <property type="entry name" value="DEK_C"/>
    <property type="match status" value="1"/>
</dbReference>
<dbReference type="Gene3D" id="1.10.245.10">
    <property type="entry name" value="SWIB/MDM2 domain"/>
    <property type="match status" value="1"/>
</dbReference>
<dbReference type="CDD" id="cd10567">
    <property type="entry name" value="SWIB-MDM2_like"/>
    <property type="match status" value="1"/>
</dbReference>
<feature type="domain" description="SWIB" evidence="2">
    <location>
        <begin position="119"/>
        <end position="200"/>
    </location>
</feature>
<dbReference type="EMBL" id="CP097504">
    <property type="protein sequence ID" value="URD89651.1"/>
    <property type="molecule type" value="Genomic_DNA"/>
</dbReference>
<dbReference type="OrthoDB" id="1908613at2759"/>
<dbReference type="Pfam" id="PF02201">
    <property type="entry name" value="SWIB"/>
    <property type="match status" value="1"/>
</dbReference>
<dbReference type="PANTHER" id="PTHR13844">
    <property type="entry name" value="SWI/SNF-RELATED MATRIX-ASSOCIATED ACTIN-DEPENDENT REGULATOR OF CHROMATIN SUBFAMILY D"/>
    <property type="match status" value="1"/>
</dbReference>
<dbReference type="InterPro" id="IPR003121">
    <property type="entry name" value="SWIB_MDM2_domain"/>
</dbReference>
<dbReference type="SUPFAM" id="SSF109715">
    <property type="entry name" value="DEK C-terminal domain"/>
    <property type="match status" value="1"/>
</dbReference>
<accession>A0A9E7F6P5</accession>
<dbReference type="AlphaFoldDB" id="A0A9E7F6P5"/>
<dbReference type="SMART" id="SM00151">
    <property type="entry name" value="SWIB"/>
    <property type="match status" value="1"/>
</dbReference>
<dbReference type="InterPro" id="IPR019835">
    <property type="entry name" value="SWIB_domain"/>
</dbReference>
<evidence type="ECO:0000313" key="4">
    <source>
        <dbReference type="Proteomes" id="UP001055439"/>
    </source>
</evidence>
<sequence length="200" mass="22230">MVSDAELVEWLRGFLRASDLSTTITTAVRRRLEDDFGVDLSGKMAFVRQLVNLFLGRPQGQQGGRGDPGEGGGPGRSNKLSDEVRKQGGPVTPVKPEQNNKKPKKEREGKQQKGGSSGLLVPLPLSDDLMKFFGTGENTLSRSEAVKRMWEYIKQNNLQDPADKRNVICDEKLRELLKVDSFYGFTVSKLLAPHFIKANQ</sequence>
<dbReference type="SUPFAM" id="SSF47592">
    <property type="entry name" value="SWIB/MDM2 domain"/>
    <property type="match status" value="1"/>
</dbReference>
<proteinExistence type="predicted"/>
<keyword evidence="4" id="KW-1185">Reference proteome</keyword>
<dbReference type="InterPro" id="IPR014876">
    <property type="entry name" value="DEK_C"/>
</dbReference>
<dbReference type="InterPro" id="IPR036885">
    <property type="entry name" value="SWIB_MDM2_dom_sf"/>
</dbReference>
<dbReference type="Proteomes" id="UP001055439">
    <property type="component" value="Chromosome 2"/>
</dbReference>
<feature type="region of interest" description="Disordered" evidence="1">
    <location>
        <begin position="57"/>
        <end position="121"/>
    </location>
</feature>
<evidence type="ECO:0000313" key="3">
    <source>
        <dbReference type="EMBL" id="URD89651.1"/>
    </source>
</evidence>
<gene>
    <name evidence="3" type="ORF">MUK42_27905</name>
</gene>
<feature type="compositionally biased region" description="Gly residues" evidence="1">
    <location>
        <begin position="61"/>
        <end position="75"/>
    </location>
</feature>
<organism evidence="3 4">
    <name type="scientific">Musa troglodytarum</name>
    <name type="common">fe'i banana</name>
    <dbReference type="NCBI Taxonomy" id="320322"/>
    <lineage>
        <taxon>Eukaryota</taxon>
        <taxon>Viridiplantae</taxon>
        <taxon>Streptophyta</taxon>
        <taxon>Embryophyta</taxon>
        <taxon>Tracheophyta</taxon>
        <taxon>Spermatophyta</taxon>
        <taxon>Magnoliopsida</taxon>
        <taxon>Liliopsida</taxon>
        <taxon>Zingiberales</taxon>
        <taxon>Musaceae</taxon>
        <taxon>Musa</taxon>
    </lineage>
</organism>
<evidence type="ECO:0000259" key="2">
    <source>
        <dbReference type="SMART" id="SM00151"/>
    </source>
</evidence>
<reference evidence="3" key="1">
    <citation type="submission" date="2022-05" db="EMBL/GenBank/DDBJ databases">
        <title>The Musa troglodytarum L. genome provides insights into the mechanism of non-climacteric behaviour and enrichment of carotenoids.</title>
        <authorList>
            <person name="Wang J."/>
        </authorList>
    </citation>
    <scope>NUCLEOTIDE SEQUENCE</scope>
    <source>
        <tissue evidence="3">Leaf</tissue>
    </source>
</reference>